<keyword evidence="1" id="KW-0472">Membrane</keyword>
<evidence type="ECO:0000256" key="1">
    <source>
        <dbReference type="SAM" id="Phobius"/>
    </source>
</evidence>
<dbReference type="EMBL" id="LAZR01003608">
    <property type="protein sequence ID" value="KKN16505.1"/>
    <property type="molecule type" value="Genomic_DNA"/>
</dbReference>
<protein>
    <submittedName>
        <fullName evidence="2">Uncharacterized protein</fullName>
    </submittedName>
</protein>
<reference evidence="2" key="1">
    <citation type="journal article" date="2015" name="Nature">
        <title>Complex archaea that bridge the gap between prokaryotes and eukaryotes.</title>
        <authorList>
            <person name="Spang A."/>
            <person name="Saw J.H."/>
            <person name="Jorgensen S.L."/>
            <person name="Zaremba-Niedzwiedzka K."/>
            <person name="Martijn J."/>
            <person name="Lind A.E."/>
            <person name="van Eijk R."/>
            <person name="Schleper C."/>
            <person name="Guy L."/>
            <person name="Ettema T.J."/>
        </authorList>
    </citation>
    <scope>NUCLEOTIDE SEQUENCE</scope>
</reference>
<accession>A0A0F9NAC9</accession>
<gene>
    <name evidence="2" type="ORF">LCGC14_0975160</name>
</gene>
<feature type="transmembrane region" description="Helical" evidence="1">
    <location>
        <begin position="49"/>
        <end position="66"/>
    </location>
</feature>
<comment type="caution">
    <text evidence="2">The sequence shown here is derived from an EMBL/GenBank/DDBJ whole genome shotgun (WGS) entry which is preliminary data.</text>
</comment>
<name>A0A0F9NAC9_9ZZZZ</name>
<evidence type="ECO:0000313" key="2">
    <source>
        <dbReference type="EMBL" id="KKN16505.1"/>
    </source>
</evidence>
<keyword evidence="1" id="KW-0812">Transmembrane</keyword>
<sequence length="93" mass="10403">MKMRAWVAKCIYTDRALFRGHERLMVAWWVVGLLGVCLVPAAIFAGSVAVGLGGALLLYLFLLLWVDRVDRYVRSMERQRDGAGDASARFRSG</sequence>
<dbReference type="AlphaFoldDB" id="A0A0F9NAC9"/>
<feature type="transmembrane region" description="Helical" evidence="1">
    <location>
        <begin position="24"/>
        <end position="43"/>
    </location>
</feature>
<organism evidence="2">
    <name type="scientific">marine sediment metagenome</name>
    <dbReference type="NCBI Taxonomy" id="412755"/>
    <lineage>
        <taxon>unclassified sequences</taxon>
        <taxon>metagenomes</taxon>
        <taxon>ecological metagenomes</taxon>
    </lineage>
</organism>
<proteinExistence type="predicted"/>
<keyword evidence="1" id="KW-1133">Transmembrane helix</keyword>